<protein>
    <submittedName>
        <fullName evidence="1">Uncharacterized protein</fullName>
    </submittedName>
</protein>
<proteinExistence type="predicted"/>
<organism evidence="1 2">
    <name type="scientific">Phyllostomus discolor</name>
    <name type="common">pale spear-nosed bat</name>
    <dbReference type="NCBI Taxonomy" id="89673"/>
    <lineage>
        <taxon>Eukaryota</taxon>
        <taxon>Metazoa</taxon>
        <taxon>Chordata</taxon>
        <taxon>Craniata</taxon>
        <taxon>Vertebrata</taxon>
        <taxon>Euteleostomi</taxon>
        <taxon>Mammalia</taxon>
        <taxon>Eutheria</taxon>
        <taxon>Laurasiatheria</taxon>
        <taxon>Chiroptera</taxon>
        <taxon>Yangochiroptera</taxon>
        <taxon>Phyllostomidae</taxon>
        <taxon>Phyllostominae</taxon>
        <taxon>Phyllostomus</taxon>
    </lineage>
</organism>
<sequence length="130" mass="14016">MGLITASHSPSCRLEARLCVRRRRSSMECKEMISEGSVLGPGKMSWTPGGSLGSNALSSWKPLLSENYGSPPLHRNKTTYLTSVYLATPFHPCPHSHISSPWVLSTFPASWGCAPVPTLTFPASSCGHTT</sequence>
<evidence type="ECO:0000313" key="1">
    <source>
        <dbReference type="EMBL" id="KAF6090833.1"/>
    </source>
</evidence>
<name>A0A833ZDJ6_9CHIR</name>
<comment type="caution">
    <text evidence="1">The sequence shown here is derived from an EMBL/GenBank/DDBJ whole genome shotgun (WGS) entry which is preliminary data.</text>
</comment>
<dbReference type="AlphaFoldDB" id="A0A833ZDJ6"/>
<gene>
    <name evidence="1" type="ORF">HJG60_012215</name>
</gene>
<evidence type="ECO:0000313" key="2">
    <source>
        <dbReference type="Proteomes" id="UP000664940"/>
    </source>
</evidence>
<dbReference type="EMBL" id="JABVXQ010000009">
    <property type="protein sequence ID" value="KAF6090833.1"/>
    <property type="molecule type" value="Genomic_DNA"/>
</dbReference>
<dbReference type="Proteomes" id="UP000664940">
    <property type="component" value="Unassembled WGS sequence"/>
</dbReference>
<accession>A0A833ZDJ6</accession>
<reference evidence="1 2" key="1">
    <citation type="journal article" date="2020" name="Nature">
        <title>Six reference-quality genomes reveal evolution of bat adaptations.</title>
        <authorList>
            <person name="Jebb D."/>
            <person name="Huang Z."/>
            <person name="Pippel M."/>
            <person name="Hughes G.M."/>
            <person name="Lavrichenko K."/>
            <person name="Devanna P."/>
            <person name="Winkler S."/>
            <person name="Jermiin L.S."/>
            <person name="Skirmuntt E.C."/>
            <person name="Katzourakis A."/>
            <person name="Burkitt-Gray L."/>
            <person name="Ray D.A."/>
            <person name="Sullivan K.A.M."/>
            <person name="Roscito J.G."/>
            <person name="Kirilenko B.M."/>
            <person name="Davalos L.M."/>
            <person name="Corthals A.P."/>
            <person name="Power M.L."/>
            <person name="Jones G."/>
            <person name="Ransome R.D."/>
            <person name="Dechmann D.K.N."/>
            <person name="Locatelli A.G."/>
            <person name="Puechmaille S.J."/>
            <person name="Fedrigo O."/>
            <person name="Jarvis E.D."/>
            <person name="Hiller M."/>
            <person name="Vernes S.C."/>
            <person name="Myers E.W."/>
            <person name="Teeling E.C."/>
        </authorList>
    </citation>
    <scope>NUCLEOTIDE SEQUENCE [LARGE SCALE GENOMIC DNA]</scope>
    <source>
        <strain evidence="1">Bat1K_MPI-CBG_1</strain>
    </source>
</reference>